<dbReference type="InterPro" id="IPR009562">
    <property type="entry name" value="DUF1178"/>
</dbReference>
<protein>
    <submittedName>
        <fullName evidence="2">DUF1178 family protein</fullName>
    </submittedName>
</protein>
<accession>A0ABU7LQ80</accession>
<feature type="region of interest" description="Disordered" evidence="1">
    <location>
        <begin position="121"/>
        <end position="157"/>
    </location>
</feature>
<dbReference type="Pfam" id="PF06676">
    <property type="entry name" value="DUF1178"/>
    <property type="match status" value="1"/>
</dbReference>
<dbReference type="EMBL" id="JAZDRP010000003">
    <property type="protein sequence ID" value="MEE2526073.1"/>
    <property type="molecule type" value="Genomic_DNA"/>
</dbReference>
<proteinExistence type="predicted"/>
<organism evidence="2 3">
    <name type="scientific">Hyphobacterium lacteum</name>
    <dbReference type="NCBI Taxonomy" id="3116575"/>
    <lineage>
        <taxon>Bacteria</taxon>
        <taxon>Pseudomonadati</taxon>
        <taxon>Pseudomonadota</taxon>
        <taxon>Alphaproteobacteria</taxon>
        <taxon>Maricaulales</taxon>
        <taxon>Maricaulaceae</taxon>
        <taxon>Hyphobacterium</taxon>
    </lineage>
</organism>
<reference evidence="2 3" key="1">
    <citation type="submission" date="2024-01" db="EMBL/GenBank/DDBJ databases">
        <title>Hyphobacterium bacterium isolated from marine sediment.</title>
        <authorList>
            <person name="Zhao S."/>
        </authorList>
    </citation>
    <scope>NUCLEOTIDE SEQUENCE [LARGE SCALE GENOMIC DNA]</scope>
    <source>
        <strain evidence="3">HN65</strain>
    </source>
</reference>
<name>A0ABU7LQ80_9PROT</name>
<dbReference type="Proteomes" id="UP001354971">
    <property type="component" value="Unassembled WGS sequence"/>
</dbReference>
<dbReference type="PIRSF" id="PIRSF032131">
    <property type="entry name" value="UCP032131"/>
    <property type="match status" value="1"/>
</dbReference>
<keyword evidence="3" id="KW-1185">Reference proteome</keyword>
<evidence type="ECO:0000313" key="3">
    <source>
        <dbReference type="Proteomes" id="UP001354971"/>
    </source>
</evidence>
<comment type="caution">
    <text evidence="2">The sequence shown here is derived from an EMBL/GenBank/DDBJ whole genome shotgun (WGS) entry which is preliminary data.</text>
</comment>
<sequence length="157" mass="17156">MTASLGVQRFHAHIYSMIRYALICDGSHQFEAWFRNSGDFDTQSEAGLVECPHCGSPSVRKAVMAPAVSTGKARTAPDPQKVMMEMAGKIRSHISENFDYVGDKFATEARAMHEGAKPERAIYGETTPEESKALADEGVPCAPLPDPFVPKEAKKLN</sequence>
<gene>
    <name evidence="2" type="ORF">V0U79_06820</name>
</gene>
<evidence type="ECO:0000313" key="2">
    <source>
        <dbReference type="EMBL" id="MEE2526073.1"/>
    </source>
</evidence>
<dbReference type="RefSeq" id="WP_330198732.1">
    <property type="nucleotide sequence ID" value="NZ_JAZDRP010000003.1"/>
</dbReference>
<evidence type="ECO:0000256" key="1">
    <source>
        <dbReference type="SAM" id="MobiDB-lite"/>
    </source>
</evidence>